<dbReference type="SUPFAM" id="SSF53756">
    <property type="entry name" value="UDP-Glycosyltransferase/glycogen phosphorylase"/>
    <property type="match status" value="1"/>
</dbReference>
<dbReference type="AlphaFoldDB" id="A0A345P5Y1"/>
<dbReference type="RefSeq" id="WP_114898800.1">
    <property type="nucleotide sequence ID" value="NZ_CP031222.1"/>
</dbReference>
<dbReference type="OrthoDB" id="8993606at2"/>
<name>A0A345P5Y1_9GAMM</name>
<feature type="domain" description="Glycosyltransferase subfamily 4-like N-terminal" evidence="1">
    <location>
        <begin position="15"/>
        <end position="145"/>
    </location>
</feature>
<dbReference type="KEGG" id="mbah:HYN46_07505"/>
<proteinExistence type="predicted"/>
<dbReference type="EMBL" id="CP031222">
    <property type="protein sequence ID" value="AXI02690.1"/>
    <property type="molecule type" value="Genomic_DNA"/>
</dbReference>
<evidence type="ECO:0000313" key="3">
    <source>
        <dbReference type="Proteomes" id="UP000253940"/>
    </source>
</evidence>
<dbReference type="Gene3D" id="3.40.50.2000">
    <property type="entry name" value="Glycogen Phosphorylase B"/>
    <property type="match status" value="1"/>
</dbReference>
<reference evidence="2 3" key="1">
    <citation type="submission" date="2018-07" db="EMBL/GenBank/DDBJ databases">
        <title>Genome sequencing of Moraxellaceae gen. HYN0046.</title>
        <authorList>
            <person name="Kim M."/>
            <person name="Yi H."/>
        </authorList>
    </citation>
    <scope>NUCLEOTIDE SEQUENCE [LARGE SCALE GENOMIC DNA]</scope>
    <source>
        <strain evidence="2 3">HYN0046</strain>
    </source>
</reference>
<dbReference type="InterPro" id="IPR028098">
    <property type="entry name" value="Glyco_trans_4-like_N"/>
</dbReference>
<accession>A0A345P5Y1</accession>
<dbReference type="Proteomes" id="UP000253940">
    <property type="component" value="Chromosome"/>
</dbReference>
<dbReference type="Pfam" id="PF13439">
    <property type="entry name" value="Glyco_transf_4"/>
    <property type="match status" value="1"/>
</dbReference>
<gene>
    <name evidence="2" type="ORF">HYN46_07505</name>
</gene>
<evidence type="ECO:0000259" key="1">
    <source>
        <dbReference type="Pfam" id="PF13439"/>
    </source>
</evidence>
<keyword evidence="3" id="KW-1185">Reference proteome</keyword>
<protein>
    <recommendedName>
        <fullName evidence="1">Glycosyltransferase subfamily 4-like N-terminal domain-containing protein</fullName>
    </recommendedName>
</protein>
<sequence length="473" mass="51626">MLSILITNIILSGRSGTEVATVELAYALKSRGHRVAIFSPMLGATARIARTLGIPVTNQIGKIGFVPDIIHGHHNVALIAALIRFPKTPAVFVCHDSVSPYDSPPPLLNRIGGYVAIDAVCRDRMIVDGVPESKIQIIANGVDLTKFPLRQKIAKKPSKALIVTKHIADFVPEIEKACKLRGIEVDAVGSGVGKIATNLPERFLEADVVFAFSRSAIEASATGAMVILTDHNGFGGILSSELLQDWPDSFMGCRKVVEHTIRTESMLHALEQYDAKTITEVSSTLRKKVGLDSVIQQWEGLYNDVIQAWKPELIDSAHDDALLAATVSEATMTLYETYDNSNSISRFDGADIRLATQVGKKSGTAIRTTGVQGFLVHGPYTPLEAGQYRVKLYGEIRSLGGEFHAFAQVTINKDRVVIIDSYPLIKIEDSNLILDMPLLLDDAVSELEVRVWVYADSSLDVNLLEIIAVEEKE</sequence>
<organism evidence="2 3">
    <name type="scientific">Aquirhabdus parva</name>
    <dbReference type="NCBI Taxonomy" id="2283318"/>
    <lineage>
        <taxon>Bacteria</taxon>
        <taxon>Pseudomonadati</taxon>
        <taxon>Pseudomonadota</taxon>
        <taxon>Gammaproteobacteria</taxon>
        <taxon>Moraxellales</taxon>
        <taxon>Moraxellaceae</taxon>
        <taxon>Aquirhabdus</taxon>
    </lineage>
</organism>
<evidence type="ECO:0000313" key="2">
    <source>
        <dbReference type="EMBL" id="AXI02690.1"/>
    </source>
</evidence>
<dbReference type="GO" id="GO:0016757">
    <property type="term" value="F:glycosyltransferase activity"/>
    <property type="evidence" value="ECO:0007669"/>
    <property type="project" value="UniProtKB-ARBA"/>
</dbReference>